<comment type="similarity">
    <text evidence="4 14">Belongs to the BRE1 family.</text>
</comment>
<evidence type="ECO:0000256" key="10">
    <source>
        <dbReference type="ARBA" id="ARBA00022853"/>
    </source>
</evidence>
<keyword evidence="11 14" id="KW-0175">Coiled coil</keyword>
<dbReference type="InterPro" id="IPR018957">
    <property type="entry name" value="Znf_C3HC4_RING-type"/>
</dbReference>
<feature type="coiled-coil region" evidence="15">
    <location>
        <begin position="487"/>
        <end position="545"/>
    </location>
</feature>
<feature type="coiled-coil region" evidence="15">
    <location>
        <begin position="359"/>
        <end position="407"/>
    </location>
</feature>
<evidence type="ECO:0000256" key="2">
    <source>
        <dbReference type="ARBA" id="ARBA00004123"/>
    </source>
</evidence>
<feature type="compositionally biased region" description="Basic and acidic residues" evidence="16">
    <location>
        <begin position="253"/>
        <end position="262"/>
    </location>
</feature>
<dbReference type="InterPro" id="IPR001841">
    <property type="entry name" value="Znf_RING"/>
</dbReference>
<dbReference type="CDD" id="cd16499">
    <property type="entry name" value="RING-HC_Bre1-like"/>
    <property type="match status" value="1"/>
</dbReference>
<evidence type="ECO:0000256" key="14">
    <source>
        <dbReference type="RuleBase" id="RU365038"/>
    </source>
</evidence>
<keyword evidence="6 14" id="KW-0479">Metal-binding</keyword>
<dbReference type="Pfam" id="PF00097">
    <property type="entry name" value="zf-C3HC4"/>
    <property type="match status" value="1"/>
</dbReference>
<comment type="catalytic activity">
    <reaction evidence="1 14">
        <text>S-ubiquitinyl-[E2 ubiquitin-conjugating enzyme]-L-cysteine + [acceptor protein]-L-lysine = [E2 ubiquitin-conjugating enzyme]-L-cysteine + N(6)-ubiquitinyl-[acceptor protein]-L-lysine.</text>
        <dbReference type="EC" id="2.3.2.27"/>
    </reaction>
</comment>
<keyword evidence="5 14" id="KW-0808">Transferase</keyword>
<evidence type="ECO:0000313" key="19">
    <source>
        <dbReference type="Proteomes" id="UP000244803"/>
    </source>
</evidence>
<keyword evidence="12 14" id="KW-0539">Nucleus</keyword>
<evidence type="ECO:0000256" key="6">
    <source>
        <dbReference type="ARBA" id="ARBA00022723"/>
    </source>
</evidence>
<evidence type="ECO:0000313" key="18">
    <source>
        <dbReference type="EMBL" id="UKJ90172.1"/>
    </source>
</evidence>
<evidence type="ECO:0000256" key="5">
    <source>
        <dbReference type="ARBA" id="ARBA00022679"/>
    </source>
</evidence>
<gene>
    <name evidence="18" type="ORF">MACJ_001103</name>
</gene>
<feature type="region of interest" description="Disordered" evidence="16">
    <location>
        <begin position="423"/>
        <end position="458"/>
    </location>
</feature>
<evidence type="ECO:0000256" key="12">
    <source>
        <dbReference type="ARBA" id="ARBA00023242"/>
    </source>
</evidence>
<reference evidence="18" key="1">
    <citation type="submission" date="2022-07" db="EMBL/GenBank/DDBJ databases">
        <title>Evaluation of T. orientalis genome assembly methods using nanopore sequencing and analysis of variation between genomes.</title>
        <authorList>
            <person name="Yam J."/>
            <person name="Micallef M.L."/>
            <person name="Liu M."/>
            <person name="Djordjevic S.P."/>
            <person name="Bogema D.R."/>
            <person name="Jenkins C."/>
        </authorList>
    </citation>
    <scope>NUCLEOTIDE SEQUENCE</scope>
    <source>
        <strain evidence="18">Fish Creek</strain>
    </source>
</reference>
<dbReference type="SUPFAM" id="SSF57850">
    <property type="entry name" value="RING/U-box"/>
    <property type="match status" value="1"/>
</dbReference>
<feature type="region of interest" description="Disordered" evidence="16">
    <location>
        <begin position="253"/>
        <end position="274"/>
    </location>
</feature>
<feature type="compositionally biased region" description="Basic and acidic residues" evidence="16">
    <location>
        <begin position="439"/>
        <end position="450"/>
    </location>
</feature>
<comment type="subcellular location">
    <subcellularLocation>
        <location evidence="2 14">Nucleus</location>
    </subcellularLocation>
</comment>
<dbReference type="Gene3D" id="3.30.40.10">
    <property type="entry name" value="Zinc/RING finger domain, C3HC4 (zinc finger)"/>
    <property type="match status" value="1"/>
</dbReference>
<dbReference type="PROSITE" id="PS50089">
    <property type="entry name" value="ZF_RING_2"/>
    <property type="match status" value="1"/>
</dbReference>
<keyword evidence="18" id="KW-0012">Acyltransferase</keyword>
<evidence type="ECO:0000256" key="4">
    <source>
        <dbReference type="ARBA" id="ARBA00005555"/>
    </source>
</evidence>
<evidence type="ECO:0000256" key="15">
    <source>
        <dbReference type="SAM" id="Coils"/>
    </source>
</evidence>
<dbReference type="GO" id="GO:0005634">
    <property type="term" value="C:nucleus"/>
    <property type="evidence" value="ECO:0007669"/>
    <property type="project" value="UniProtKB-SubCell"/>
</dbReference>
<evidence type="ECO:0000256" key="16">
    <source>
        <dbReference type="SAM" id="MobiDB-lite"/>
    </source>
</evidence>
<evidence type="ECO:0000256" key="9">
    <source>
        <dbReference type="ARBA" id="ARBA00022833"/>
    </source>
</evidence>
<dbReference type="AlphaFoldDB" id="A0A976M801"/>
<dbReference type="GO" id="GO:0006325">
    <property type="term" value="P:chromatin organization"/>
    <property type="evidence" value="ECO:0007669"/>
    <property type="project" value="UniProtKB-KW"/>
</dbReference>
<evidence type="ECO:0000256" key="7">
    <source>
        <dbReference type="ARBA" id="ARBA00022771"/>
    </source>
</evidence>
<comment type="pathway">
    <text evidence="3 14">Protein modification; protein ubiquitination.</text>
</comment>
<dbReference type="PROSITE" id="PS00518">
    <property type="entry name" value="ZF_RING_1"/>
    <property type="match status" value="1"/>
</dbReference>
<keyword evidence="9 14" id="KW-0862">Zinc</keyword>
<dbReference type="GO" id="GO:0008270">
    <property type="term" value="F:zinc ion binding"/>
    <property type="evidence" value="ECO:0007669"/>
    <property type="project" value="UniProtKB-KW"/>
</dbReference>
<dbReference type="GO" id="GO:0033503">
    <property type="term" value="C:HULC complex"/>
    <property type="evidence" value="ECO:0007669"/>
    <property type="project" value="TreeGrafter"/>
</dbReference>
<dbReference type="Proteomes" id="UP000244803">
    <property type="component" value="Chromosome 2"/>
</dbReference>
<dbReference type="GO" id="GO:0061630">
    <property type="term" value="F:ubiquitin protein ligase activity"/>
    <property type="evidence" value="ECO:0007669"/>
    <property type="project" value="UniProtKB-EC"/>
</dbReference>
<evidence type="ECO:0000256" key="8">
    <source>
        <dbReference type="ARBA" id="ARBA00022786"/>
    </source>
</evidence>
<evidence type="ECO:0000256" key="3">
    <source>
        <dbReference type="ARBA" id="ARBA00004906"/>
    </source>
</evidence>
<protein>
    <recommendedName>
        <fullName evidence="14">E3 ubiquitin protein ligase</fullName>
        <ecNumber evidence="14">2.3.2.27</ecNumber>
    </recommendedName>
</protein>
<feature type="domain" description="RING-type" evidence="17">
    <location>
        <begin position="657"/>
        <end position="696"/>
    </location>
</feature>
<dbReference type="InterPro" id="IPR017907">
    <property type="entry name" value="Znf_RING_CS"/>
</dbReference>
<organism evidence="18 19">
    <name type="scientific">Theileria orientalis</name>
    <dbReference type="NCBI Taxonomy" id="68886"/>
    <lineage>
        <taxon>Eukaryota</taxon>
        <taxon>Sar</taxon>
        <taxon>Alveolata</taxon>
        <taxon>Apicomplexa</taxon>
        <taxon>Aconoidasida</taxon>
        <taxon>Piroplasmida</taxon>
        <taxon>Theileriidae</taxon>
        <taxon>Theileria</taxon>
    </lineage>
</organism>
<feature type="coiled-coil region" evidence="15">
    <location>
        <begin position="23"/>
        <end position="57"/>
    </location>
</feature>
<dbReference type="PANTHER" id="PTHR23163">
    <property type="entry name" value="RING FINGER PROTEIN-RELATED"/>
    <property type="match status" value="1"/>
</dbReference>
<evidence type="ECO:0000256" key="11">
    <source>
        <dbReference type="ARBA" id="ARBA00023054"/>
    </source>
</evidence>
<evidence type="ECO:0000256" key="1">
    <source>
        <dbReference type="ARBA" id="ARBA00000900"/>
    </source>
</evidence>
<evidence type="ECO:0000256" key="13">
    <source>
        <dbReference type="PROSITE-ProRule" id="PRU00175"/>
    </source>
</evidence>
<dbReference type="SMART" id="SM00184">
    <property type="entry name" value="RING"/>
    <property type="match status" value="1"/>
</dbReference>
<proteinExistence type="inferred from homology"/>
<dbReference type="InterPro" id="IPR013083">
    <property type="entry name" value="Znf_RING/FYVE/PHD"/>
</dbReference>
<dbReference type="GO" id="GO:0016567">
    <property type="term" value="P:protein ubiquitination"/>
    <property type="evidence" value="ECO:0007669"/>
    <property type="project" value="UniProtKB-UniRule"/>
</dbReference>
<dbReference type="EC" id="2.3.2.27" evidence="14"/>
<dbReference type="InterPro" id="IPR013956">
    <property type="entry name" value="E3_ubiquit_lig_Bre1"/>
</dbReference>
<dbReference type="PANTHER" id="PTHR23163:SF0">
    <property type="entry name" value="E3 UBIQUITIN-PROTEIN LIGASE BRE1"/>
    <property type="match status" value="1"/>
</dbReference>
<evidence type="ECO:0000259" key="17">
    <source>
        <dbReference type="PROSITE" id="PS50089"/>
    </source>
</evidence>
<name>A0A976M801_THEOR</name>
<dbReference type="OrthoDB" id="10266039at2759"/>
<accession>A0A976M801</accession>
<sequence>MATKKRSRPDVSILEERLPLSSIELYEQNNNSLRKSVDQYRKENETLNRNNLILSRKNQTLEFLISSISSLWDAMNADIELYLSQRMTNTKASETNASKGEACDEKEAKGMFWEKMLTTKFPYVAPNGGDQEVDLDEFVYMFDSDQFLFPDDFYDEAEWDKVKEDYIESNMGVFQIKKEALVRSVRRARTDCKIDESGLVKALKYNCLHYGKLFFMIYDKYKLLKATHNSLKIEVSRLNKQNAFLKFELRDHGSDDSKKDLETASSSTDSDAEPVKVVENVDEVTEEMILGSSLYNRLFNHAKNMDNEIVRLETENSELRTKISHLMEDPVDEYSTLKTEFDEMSEELKKKVSTFETDYEDTVREAATLKEKYRFVNQELERYKDENAKLTEELNQREIKISKLLKHNASICKAVASETMSDYNIPGEERSNLSPPAEVSKESSPDRYGDGDGDGDQAVLSRLRDPTVLSFPTVSSLSPGPTATKDAEFYKEQLLNISEELEEVSVAFEKKQKMCDELMRQLNEVESTREKLGKVESSYASLKERFDKLVTVTNSKISTHSAKSESLENIVESYRDAWTQAHKRAKYMQHQRDVAVSAVCELEAQYRKSCRAQKSLQDHIALMKMGTAKTPGMDTSLGDVENLVVQENAVLRRRMTCSVCSENFRDHVITKCGHVFCGVCLNNSIKTRNRKCPQCKITFDKNDTQKIFLD</sequence>
<feature type="coiled-coil region" evidence="15">
    <location>
        <begin position="295"/>
        <end position="329"/>
    </location>
</feature>
<keyword evidence="8 14" id="KW-0833">Ubl conjugation pathway</keyword>
<dbReference type="EMBL" id="CP056068">
    <property type="protein sequence ID" value="UKJ90172.1"/>
    <property type="molecule type" value="Genomic_DNA"/>
</dbReference>
<keyword evidence="10 14" id="KW-0156">Chromatin regulator</keyword>
<keyword evidence="7 13" id="KW-0863">Zinc-finger</keyword>